<dbReference type="Proteomes" id="UP001596282">
    <property type="component" value="Unassembled WGS sequence"/>
</dbReference>
<keyword evidence="1" id="KW-0812">Transmembrane</keyword>
<reference evidence="3" key="1">
    <citation type="journal article" date="2014" name="Int. J. Syst. Evol. Microbiol.">
        <title>Complete genome of a new Firmicutes species belonging to the dominant human colonic microbiota ('Ruminococcus bicirculans') reveals two chromosomes and a selective capacity to utilize plant glucans.</title>
        <authorList>
            <consortium name="NISC Comparative Sequencing Program"/>
            <person name="Wegmann U."/>
            <person name="Louis P."/>
            <person name="Goesmann A."/>
            <person name="Henrissat B."/>
            <person name="Duncan S.H."/>
            <person name="Flint H.J."/>
        </authorList>
    </citation>
    <scope>NUCLEOTIDE SEQUENCE</scope>
    <source>
        <strain evidence="3">CCM 8933</strain>
    </source>
</reference>
<protein>
    <submittedName>
        <fullName evidence="3">Uncharacterized protein</fullName>
    </submittedName>
</protein>
<evidence type="ECO:0000313" key="3">
    <source>
        <dbReference type="EMBL" id="MFC6179907.1"/>
    </source>
</evidence>
<gene>
    <name evidence="2" type="ORF">ACFP5Y_01045</name>
    <name evidence="3" type="ORF">ACFP5Y_01380</name>
</gene>
<evidence type="ECO:0000313" key="2">
    <source>
        <dbReference type="EMBL" id="MFC6179843.1"/>
    </source>
</evidence>
<sequence length="174" mass="19616">MQLKNSNRKWHVVRRFIIFGGLLILGLTVALSLALTRTQPVYGGVPITEPQLATLRKVTQSEKRLKTLLATNKPLNMIELEAENLRLIVLKIDGSKLESELLDGNIRGLEFRAATRRRPVMMVDTLSLFKINRRLAEQLGHEPKQVQAVFSQLQLDAGLPDLKVTTLRKPGVNF</sequence>
<keyword evidence="4" id="KW-1185">Reference proteome</keyword>
<name>A0ABW1RWT0_9LACO</name>
<evidence type="ECO:0000256" key="1">
    <source>
        <dbReference type="SAM" id="Phobius"/>
    </source>
</evidence>
<feature type="transmembrane region" description="Helical" evidence="1">
    <location>
        <begin position="12"/>
        <end position="35"/>
    </location>
</feature>
<accession>A0ABW1RWT0</accession>
<dbReference type="RefSeq" id="WP_137629167.1">
    <property type="nucleotide sequence ID" value="NZ_BJDJ01000018.1"/>
</dbReference>
<evidence type="ECO:0000313" key="4">
    <source>
        <dbReference type="Proteomes" id="UP001596282"/>
    </source>
</evidence>
<organism evidence="3 4">
    <name type="scientific">Lactiplantibacillus daowaiensis</name>
    <dbReference type="NCBI Taxonomy" id="2559918"/>
    <lineage>
        <taxon>Bacteria</taxon>
        <taxon>Bacillati</taxon>
        <taxon>Bacillota</taxon>
        <taxon>Bacilli</taxon>
        <taxon>Lactobacillales</taxon>
        <taxon>Lactobacillaceae</taxon>
        <taxon>Lactiplantibacillus</taxon>
    </lineage>
</organism>
<dbReference type="EMBL" id="JBHSSC010000004">
    <property type="protein sequence ID" value="MFC6179907.1"/>
    <property type="molecule type" value="Genomic_DNA"/>
</dbReference>
<dbReference type="EMBL" id="JBHSSC010000004">
    <property type="protein sequence ID" value="MFC6179843.1"/>
    <property type="molecule type" value="Genomic_DNA"/>
</dbReference>
<keyword evidence="1" id="KW-1133">Transmembrane helix</keyword>
<proteinExistence type="predicted"/>
<keyword evidence="1" id="KW-0472">Membrane</keyword>
<comment type="caution">
    <text evidence="3">The sequence shown here is derived from an EMBL/GenBank/DDBJ whole genome shotgun (WGS) entry which is preliminary data.</text>
</comment>
<reference evidence="4" key="2">
    <citation type="journal article" date="2019" name="Int. J. Syst. Evol. Microbiol.">
        <title>The Global Catalogue of Microorganisms (GCM) 10K type strain sequencing project: providing services to taxonomists for standard genome sequencing and annotation.</title>
        <authorList>
            <consortium name="The Broad Institute Genomics Platform"/>
            <consortium name="The Broad Institute Genome Sequencing Center for Infectious Disease"/>
            <person name="Wu L."/>
            <person name="Ma J."/>
        </authorList>
    </citation>
    <scope>NUCLEOTIDE SEQUENCE [LARGE SCALE GENOMIC DNA]</scope>
    <source>
        <strain evidence="4">CCM 8933</strain>
    </source>
</reference>
<reference evidence="3" key="3">
    <citation type="submission" date="2024-09" db="EMBL/GenBank/DDBJ databases">
        <authorList>
            <person name="Sun Q."/>
            <person name="Mori K."/>
        </authorList>
    </citation>
    <scope>NUCLEOTIDE SEQUENCE</scope>
    <source>
        <strain evidence="3">CCM 8933</strain>
    </source>
</reference>